<accession>A4RRW8</accession>
<evidence type="ECO:0000259" key="3">
    <source>
        <dbReference type="Pfam" id="PF17177"/>
    </source>
</evidence>
<dbReference type="InterPro" id="IPR011990">
    <property type="entry name" value="TPR-like_helical_dom_sf"/>
</dbReference>
<gene>
    <name evidence="4" type="ORF">OSTLU_29163</name>
</gene>
<dbReference type="HOGENOM" id="CLU_450834_0_0_1"/>
<keyword evidence="5" id="KW-1185">Reference proteome</keyword>
<dbReference type="GO" id="GO:0006396">
    <property type="term" value="P:RNA processing"/>
    <property type="evidence" value="ECO:0007669"/>
    <property type="project" value="TreeGrafter"/>
</dbReference>
<dbReference type="Pfam" id="PF17177">
    <property type="entry name" value="PPR_long"/>
    <property type="match status" value="1"/>
</dbReference>
<dbReference type="Gramene" id="ABO93931">
    <property type="protein sequence ID" value="ABO93931"/>
    <property type="gene ID" value="OSTLU_29163"/>
</dbReference>
<dbReference type="InterPro" id="IPR051114">
    <property type="entry name" value="Mito_RNA_Proc_CCM1"/>
</dbReference>
<dbReference type="eggNOG" id="KOG4197">
    <property type="taxonomic scope" value="Eukaryota"/>
</dbReference>
<sequence>MRDGKVRLNDFTLGELARGLCRASRDVPETLTTLREAVSLGATMNSYALTTMFAACKREQYAYRRAKGKWARDENKKMIETLQEVWNAGRGYHNGYSLANAMRTFQLSDREDLALEIFKEGEVKVLDAHALRCALQSYAAVEGLKSADEMYRRGKKEGVVIDVGHVNTLLYAAMESGDHVYATKIFDDMVAGAEPSPDVLSLVYVLSACAKAKEADVAMEYFERGLKAGIDYDISTIDALLKSCAKSGRAVDALEVFMDATAHGIKVRESTITLLLSAYQDIAAQPGQLEQALTIVDMGLFLNVEPTDRMVKALLRLCVAGDDLDRGREELRKACERGVRVTCSALSILAEPYAARGDIDGALDVIRSGKGMGIELKSGVFIQCVSARKARGDGDGALVLYKASRDEFDVEPSARIINELFDALGRKGMWEEALRILSDDVLSVDGVARAGFSETAVSHLVRAFINAGDLEQGAAALEIGKMLTNSANKLAEERLRAAQKRKLKR</sequence>
<feature type="repeat" description="PPR" evidence="2">
    <location>
        <begin position="233"/>
        <end position="267"/>
    </location>
</feature>
<dbReference type="EMBL" id="CP000581">
    <property type="protein sequence ID" value="ABO93931.1"/>
    <property type="molecule type" value="Genomic_DNA"/>
</dbReference>
<dbReference type="GO" id="GO:0005739">
    <property type="term" value="C:mitochondrion"/>
    <property type="evidence" value="ECO:0007669"/>
    <property type="project" value="TreeGrafter"/>
</dbReference>
<dbReference type="GO" id="GO:0003729">
    <property type="term" value="F:mRNA binding"/>
    <property type="evidence" value="ECO:0007669"/>
    <property type="project" value="TreeGrafter"/>
</dbReference>
<dbReference type="OrthoDB" id="42736at2759"/>
<feature type="domain" description="PROP1-like PPR" evidence="3">
    <location>
        <begin position="129"/>
        <end position="277"/>
    </location>
</feature>
<dbReference type="PANTHER" id="PTHR47934:SF6">
    <property type="entry name" value="MITOCHONDRIAL GROUP I INTRON SPLICING FACTOR CCM1-RELATED"/>
    <property type="match status" value="1"/>
</dbReference>
<dbReference type="PANTHER" id="PTHR47934">
    <property type="entry name" value="PENTATRICOPEPTIDE REPEAT-CONTAINING PROTEIN PET309, MITOCHONDRIAL"/>
    <property type="match status" value="1"/>
</dbReference>
<evidence type="ECO:0000313" key="4">
    <source>
        <dbReference type="EMBL" id="ABO93931.1"/>
    </source>
</evidence>
<dbReference type="AlphaFoldDB" id="A4RRW8"/>
<organism evidence="4 5">
    <name type="scientific">Ostreococcus lucimarinus (strain CCE9901)</name>
    <dbReference type="NCBI Taxonomy" id="436017"/>
    <lineage>
        <taxon>Eukaryota</taxon>
        <taxon>Viridiplantae</taxon>
        <taxon>Chlorophyta</taxon>
        <taxon>Mamiellophyceae</taxon>
        <taxon>Mamiellales</taxon>
        <taxon>Bathycoccaceae</taxon>
        <taxon>Ostreococcus</taxon>
    </lineage>
</organism>
<name>A4RRW8_OSTLU</name>
<dbReference type="Pfam" id="PF01535">
    <property type="entry name" value="PPR"/>
    <property type="match status" value="1"/>
</dbReference>
<dbReference type="GO" id="GO:0007005">
    <property type="term" value="P:mitochondrion organization"/>
    <property type="evidence" value="ECO:0007669"/>
    <property type="project" value="TreeGrafter"/>
</dbReference>
<dbReference type="InterPro" id="IPR033443">
    <property type="entry name" value="PROP1-like_PPR_dom"/>
</dbReference>
<dbReference type="PROSITE" id="PS51375">
    <property type="entry name" value="PPR"/>
    <property type="match status" value="1"/>
</dbReference>
<dbReference type="OMA" id="NTMCANI"/>
<evidence type="ECO:0000256" key="1">
    <source>
        <dbReference type="ARBA" id="ARBA00022737"/>
    </source>
</evidence>
<proteinExistence type="predicted"/>
<evidence type="ECO:0000256" key="2">
    <source>
        <dbReference type="PROSITE-ProRule" id="PRU00708"/>
    </source>
</evidence>
<dbReference type="InterPro" id="IPR002885">
    <property type="entry name" value="PPR_rpt"/>
</dbReference>
<reference evidence="4 5" key="1">
    <citation type="journal article" date="2007" name="Proc. Natl. Acad. Sci. U.S.A.">
        <title>The tiny eukaryote Ostreococcus provides genomic insights into the paradox of plankton speciation.</title>
        <authorList>
            <person name="Palenik B."/>
            <person name="Grimwood J."/>
            <person name="Aerts A."/>
            <person name="Rouze P."/>
            <person name="Salamov A."/>
            <person name="Putnam N."/>
            <person name="Dupont C."/>
            <person name="Jorgensen R."/>
            <person name="Derelle E."/>
            <person name="Rombauts S."/>
            <person name="Zhou K."/>
            <person name="Otillar R."/>
            <person name="Merchant S.S."/>
            <person name="Podell S."/>
            <person name="Gaasterland T."/>
            <person name="Napoli C."/>
            <person name="Gendler K."/>
            <person name="Manuell A."/>
            <person name="Tai V."/>
            <person name="Vallon O."/>
            <person name="Piganeau G."/>
            <person name="Jancek S."/>
            <person name="Heijde M."/>
            <person name="Jabbari K."/>
            <person name="Bowler C."/>
            <person name="Lohr M."/>
            <person name="Robbens S."/>
            <person name="Werner G."/>
            <person name="Dubchak I."/>
            <person name="Pazour G.J."/>
            <person name="Ren Q."/>
            <person name="Paulsen I."/>
            <person name="Delwiche C."/>
            <person name="Schmutz J."/>
            <person name="Rokhsar D."/>
            <person name="Van de Peer Y."/>
            <person name="Moreau H."/>
            <person name="Grigoriev I.V."/>
        </authorList>
    </citation>
    <scope>NUCLEOTIDE SEQUENCE [LARGE SCALE GENOMIC DNA]</scope>
    <source>
        <strain evidence="4 5">CCE9901</strain>
    </source>
</reference>
<keyword evidence="1" id="KW-0677">Repeat</keyword>
<evidence type="ECO:0000313" key="5">
    <source>
        <dbReference type="Proteomes" id="UP000001568"/>
    </source>
</evidence>
<dbReference type="Proteomes" id="UP000001568">
    <property type="component" value="Chromosome 1"/>
</dbReference>
<dbReference type="KEGG" id="olu:OSTLU_29163"/>
<dbReference type="Gene3D" id="1.25.40.10">
    <property type="entry name" value="Tetratricopeptide repeat domain"/>
    <property type="match status" value="2"/>
</dbReference>
<dbReference type="GeneID" id="4999865"/>
<dbReference type="STRING" id="436017.A4RRW8"/>
<dbReference type="RefSeq" id="XP_001415639.1">
    <property type="nucleotide sequence ID" value="XM_001415602.1"/>
</dbReference>
<protein>
    <recommendedName>
        <fullName evidence="3">PROP1-like PPR domain-containing protein</fullName>
    </recommendedName>
</protein>